<keyword evidence="2" id="KW-0732">Signal</keyword>
<evidence type="ECO:0000313" key="4">
    <source>
        <dbReference type="EMBL" id="SHG84679.1"/>
    </source>
</evidence>
<protein>
    <recommendedName>
        <fullName evidence="3">DUF3943 domain-containing protein</fullName>
    </recommendedName>
</protein>
<keyword evidence="5" id="KW-1185">Reference proteome</keyword>
<dbReference type="EMBL" id="FQWB01000007">
    <property type="protein sequence ID" value="SHG84679.1"/>
    <property type="molecule type" value="Genomic_DNA"/>
</dbReference>
<dbReference type="InterPro" id="IPR025079">
    <property type="entry name" value="DUF3943"/>
</dbReference>
<dbReference type="AlphaFoldDB" id="A0A1M5N6A1"/>
<dbReference type="RefSeq" id="WP_170860883.1">
    <property type="nucleotide sequence ID" value="NZ_FQWB01000007.1"/>
</dbReference>
<reference evidence="5" key="1">
    <citation type="submission" date="2016-11" db="EMBL/GenBank/DDBJ databases">
        <authorList>
            <person name="Varghese N."/>
            <person name="Submissions S."/>
        </authorList>
    </citation>
    <scope>NUCLEOTIDE SEQUENCE [LARGE SCALE GENOMIC DNA]</scope>
    <source>
        <strain evidence="5">DSM 19978</strain>
    </source>
</reference>
<accession>A0A1M5N6A1</accession>
<dbReference type="Proteomes" id="UP000184516">
    <property type="component" value="Unassembled WGS sequence"/>
</dbReference>
<sequence>MIRTNTFLCSFLILIISTASFAQQTKSNISEPLITPIIADSTSTVGTITIEGFIEDTVKITIDPAVPIQKKDSLVYPPPYKDYTRLAYNSSIYVGATIVAFGVLWAMPESTTNWDKEEMKEKGIFWKWKENVKAGPVWDEDNWVLNYITHPYCGAVYYMTARSSGFTILESFGYSAIMSTFFWEYGIEAFAEIPSIQDLIVTPVIGSVMGEGFFYAKKSIIKHDKKVLKSRFLGITSLFLIDPFNTILDGFGYQSKVKTQMNITPVGFDSSANKTIWGVNFSASF</sequence>
<dbReference type="STRING" id="468056.SAMN05443549_107113"/>
<name>A0A1M5N6A1_9FLAO</name>
<evidence type="ECO:0000313" key="5">
    <source>
        <dbReference type="Proteomes" id="UP000184516"/>
    </source>
</evidence>
<keyword evidence="1" id="KW-1133">Transmembrane helix</keyword>
<organism evidence="4 5">
    <name type="scientific">Flavobacterium fluvii</name>
    <dbReference type="NCBI Taxonomy" id="468056"/>
    <lineage>
        <taxon>Bacteria</taxon>
        <taxon>Pseudomonadati</taxon>
        <taxon>Bacteroidota</taxon>
        <taxon>Flavobacteriia</taxon>
        <taxon>Flavobacteriales</taxon>
        <taxon>Flavobacteriaceae</taxon>
        <taxon>Flavobacterium</taxon>
    </lineage>
</organism>
<feature type="signal peptide" evidence="2">
    <location>
        <begin position="1"/>
        <end position="22"/>
    </location>
</feature>
<dbReference type="Pfam" id="PF13084">
    <property type="entry name" value="DUF3943"/>
    <property type="match status" value="1"/>
</dbReference>
<feature type="domain" description="DUF3943" evidence="3">
    <location>
        <begin position="135"/>
        <end position="244"/>
    </location>
</feature>
<keyword evidence="1" id="KW-0472">Membrane</keyword>
<feature type="chain" id="PRO_5012070323" description="DUF3943 domain-containing protein" evidence="2">
    <location>
        <begin position="23"/>
        <end position="285"/>
    </location>
</feature>
<evidence type="ECO:0000256" key="1">
    <source>
        <dbReference type="SAM" id="Phobius"/>
    </source>
</evidence>
<gene>
    <name evidence="4" type="ORF">SAMN05443549_107113</name>
</gene>
<keyword evidence="1" id="KW-0812">Transmembrane</keyword>
<feature type="transmembrane region" description="Helical" evidence="1">
    <location>
        <begin position="86"/>
        <end position="107"/>
    </location>
</feature>
<evidence type="ECO:0000256" key="2">
    <source>
        <dbReference type="SAM" id="SignalP"/>
    </source>
</evidence>
<evidence type="ECO:0000259" key="3">
    <source>
        <dbReference type="Pfam" id="PF13084"/>
    </source>
</evidence>
<proteinExistence type="predicted"/>